<dbReference type="AlphaFoldDB" id="A0A6P8XYD2"/>
<dbReference type="Proteomes" id="UP000515160">
    <property type="component" value="Chromosome X"/>
</dbReference>
<feature type="region of interest" description="Disordered" evidence="1">
    <location>
        <begin position="1"/>
        <end position="20"/>
    </location>
</feature>
<protein>
    <submittedName>
        <fullName evidence="4">Uncharacterized protein LOC117577735 isoform X1</fullName>
    </submittedName>
</protein>
<name>A0A6P8XYD2_DROAB</name>
<keyword evidence="2" id="KW-1133">Transmembrane helix</keyword>
<feature type="compositionally biased region" description="Basic and acidic residues" evidence="1">
    <location>
        <begin position="1"/>
        <end position="18"/>
    </location>
</feature>
<evidence type="ECO:0000256" key="1">
    <source>
        <dbReference type="SAM" id="MobiDB-lite"/>
    </source>
</evidence>
<feature type="transmembrane region" description="Helical" evidence="2">
    <location>
        <begin position="35"/>
        <end position="63"/>
    </location>
</feature>
<evidence type="ECO:0000313" key="4">
    <source>
        <dbReference type="RefSeq" id="XP_034118528.1"/>
    </source>
</evidence>
<reference evidence="4" key="1">
    <citation type="submission" date="2025-08" db="UniProtKB">
        <authorList>
            <consortium name="RefSeq"/>
        </authorList>
    </citation>
    <scope>IDENTIFICATION</scope>
    <source>
        <strain evidence="4">15112-1751.03</strain>
        <tissue evidence="4">Whole Adult</tissue>
    </source>
</reference>
<keyword evidence="3" id="KW-1185">Reference proteome</keyword>
<sequence length="213" mass="23379">MRDGRKSEGKGQREREDEAAGYEVGNRPLMAQLGLLLLLLLLWHSVWTSVGVTVAACLCHVFHISSASSPLMVLSFPYCCRCHKTLHPPIDRSSGKRPSPSRSPRVRAKASSFRFRTANSNSDRRADDSRTLNKYSTLLSEGGTERGAGAATIDNDKRIAAVASPTRNSNSNSQLATRSFLHSAPSFSSKVSNACERLIATNSTERNIKRKFN</sequence>
<feature type="region of interest" description="Disordered" evidence="1">
    <location>
        <begin position="89"/>
        <end position="129"/>
    </location>
</feature>
<accession>A0A6P8XYD2</accession>
<keyword evidence="2" id="KW-0812">Transmembrane</keyword>
<dbReference type="RefSeq" id="XP_034118528.1">
    <property type="nucleotide sequence ID" value="XM_034262637.2"/>
</dbReference>
<evidence type="ECO:0000313" key="3">
    <source>
        <dbReference type="Proteomes" id="UP000515160"/>
    </source>
</evidence>
<dbReference type="GeneID" id="117577735"/>
<gene>
    <name evidence="4" type="primary">LOC117577735</name>
</gene>
<organism evidence="3 4">
    <name type="scientific">Drosophila albomicans</name>
    <name type="common">Fruit fly</name>
    <dbReference type="NCBI Taxonomy" id="7291"/>
    <lineage>
        <taxon>Eukaryota</taxon>
        <taxon>Metazoa</taxon>
        <taxon>Ecdysozoa</taxon>
        <taxon>Arthropoda</taxon>
        <taxon>Hexapoda</taxon>
        <taxon>Insecta</taxon>
        <taxon>Pterygota</taxon>
        <taxon>Neoptera</taxon>
        <taxon>Endopterygota</taxon>
        <taxon>Diptera</taxon>
        <taxon>Brachycera</taxon>
        <taxon>Muscomorpha</taxon>
        <taxon>Ephydroidea</taxon>
        <taxon>Drosophilidae</taxon>
        <taxon>Drosophila</taxon>
    </lineage>
</organism>
<keyword evidence="2" id="KW-0472">Membrane</keyword>
<proteinExistence type="predicted"/>
<evidence type="ECO:0000256" key="2">
    <source>
        <dbReference type="SAM" id="Phobius"/>
    </source>
</evidence>